<organism evidence="7 8">
    <name type="scientific">Caulobacter segnis</name>
    <dbReference type="NCBI Taxonomy" id="88688"/>
    <lineage>
        <taxon>Bacteria</taxon>
        <taxon>Pseudomonadati</taxon>
        <taxon>Pseudomonadota</taxon>
        <taxon>Alphaproteobacteria</taxon>
        <taxon>Caulobacterales</taxon>
        <taxon>Caulobacteraceae</taxon>
        <taxon>Caulobacter</taxon>
    </lineage>
</organism>
<dbReference type="CDD" id="cd04847">
    <property type="entry name" value="Peptidases_S8_Subtilisin_like_2"/>
    <property type="match status" value="1"/>
</dbReference>
<dbReference type="SUPFAM" id="SSF52743">
    <property type="entry name" value="Subtilisin-like"/>
    <property type="match status" value="1"/>
</dbReference>
<feature type="active site" description="Charge relay system" evidence="5">
    <location>
        <position position="306"/>
    </location>
</feature>
<dbReference type="EMBL" id="QFQZ01000119">
    <property type="protein sequence ID" value="PZR30696.1"/>
    <property type="molecule type" value="Genomic_DNA"/>
</dbReference>
<dbReference type="PANTHER" id="PTHR43806">
    <property type="entry name" value="PEPTIDASE S8"/>
    <property type="match status" value="1"/>
</dbReference>
<dbReference type="PANTHER" id="PTHR43806:SF11">
    <property type="entry name" value="CEREVISIN-RELATED"/>
    <property type="match status" value="1"/>
</dbReference>
<dbReference type="Pfam" id="PF00082">
    <property type="entry name" value="Peptidase_S8"/>
    <property type="match status" value="1"/>
</dbReference>
<dbReference type="PRINTS" id="PR00723">
    <property type="entry name" value="SUBTILISIN"/>
</dbReference>
<reference evidence="7 8" key="1">
    <citation type="submission" date="2017-08" db="EMBL/GenBank/DDBJ databases">
        <title>Infants hospitalized years apart are colonized by the same room-sourced microbial strains.</title>
        <authorList>
            <person name="Brooks B."/>
            <person name="Olm M.R."/>
            <person name="Firek B.A."/>
            <person name="Baker R."/>
            <person name="Thomas B.C."/>
            <person name="Morowitz M.J."/>
            <person name="Banfield J.F."/>
        </authorList>
    </citation>
    <scope>NUCLEOTIDE SEQUENCE [LARGE SCALE GENOMIC DNA]</scope>
    <source>
        <strain evidence="7">S2_003_000_R2_4</strain>
    </source>
</reference>
<dbReference type="GO" id="GO:0006508">
    <property type="term" value="P:proteolysis"/>
    <property type="evidence" value="ECO:0007669"/>
    <property type="project" value="UniProtKB-KW"/>
</dbReference>
<dbReference type="InterPro" id="IPR036852">
    <property type="entry name" value="Peptidase_S8/S53_dom_sf"/>
</dbReference>
<evidence type="ECO:0000313" key="8">
    <source>
        <dbReference type="Proteomes" id="UP000249393"/>
    </source>
</evidence>
<evidence type="ECO:0000256" key="1">
    <source>
        <dbReference type="ARBA" id="ARBA00011073"/>
    </source>
</evidence>
<accession>A0A2W5V1Y8</accession>
<evidence type="ECO:0000313" key="7">
    <source>
        <dbReference type="EMBL" id="PZR30696.1"/>
    </source>
</evidence>
<evidence type="ECO:0000256" key="2">
    <source>
        <dbReference type="ARBA" id="ARBA00022670"/>
    </source>
</evidence>
<name>A0A2W5V1Y8_9CAUL</name>
<evidence type="ECO:0000256" key="4">
    <source>
        <dbReference type="ARBA" id="ARBA00022825"/>
    </source>
</evidence>
<gene>
    <name evidence="7" type="ORF">DI526_21780</name>
</gene>
<dbReference type="RefSeq" id="WP_304282828.1">
    <property type="nucleotide sequence ID" value="NZ_QFQZ01000119.1"/>
</dbReference>
<comment type="caution">
    <text evidence="7">The sequence shown here is derived from an EMBL/GenBank/DDBJ whole genome shotgun (WGS) entry which is preliminary data.</text>
</comment>
<protein>
    <submittedName>
        <fullName evidence="7">Peptidase S8 family protein</fullName>
    </submittedName>
</protein>
<keyword evidence="4 5" id="KW-0720">Serine protease</keyword>
<feature type="domain" description="Peptidase S8/S53" evidence="6">
    <location>
        <begin position="263"/>
        <end position="606"/>
    </location>
</feature>
<dbReference type="PROSITE" id="PS51892">
    <property type="entry name" value="SUBTILASE"/>
    <property type="match status" value="1"/>
</dbReference>
<dbReference type="Gene3D" id="3.40.50.200">
    <property type="entry name" value="Peptidase S8/S53 domain"/>
    <property type="match status" value="1"/>
</dbReference>
<dbReference type="InterPro" id="IPR000209">
    <property type="entry name" value="Peptidase_S8/S53_dom"/>
</dbReference>
<feature type="active site" description="Charge relay system" evidence="5">
    <location>
        <position position="272"/>
    </location>
</feature>
<dbReference type="Proteomes" id="UP000249393">
    <property type="component" value="Unassembled WGS sequence"/>
</dbReference>
<dbReference type="AlphaFoldDB" id="A0A2W5V1Y8"/>
<dbReference type="InterPro" id="IPR034074">
    <property type="entry name" value="Y4bN_pept_dom"/>
</dbReference>
<feature type="active site" description="Charge relay system" evidence="5">
    <location>
        <position position="544"/>
    </location>
</feature>
<keyword evidence="2 5" id="KW-0645">Protease</keyword>
<keyword evidence="3 5" id="KW-0378">Hydrolase</keyword>
<sequence>MLRPHLRIDSFAREAPYRRPKGGGAGQRDYGRAFGAHAEALKRDLATAWAGADSLLAARDEVVGEPGTYVAFSTAVDAPLPNLEWRRDGLRLAAAQRDADGRAAGTIFVPDAARGFLEDKLTGYGTRQTAKGRPENESRFSPVDRFAAARLENLWVDTRALPRGPDPEWWECWCWPDRLHNFEDKARALGLPVSADRLLFPERTVTYVHATESAISRLVSGSDAVAELRLGRDTAAFFTGSARADQDGWIAAFLELIEDGRGGDAPAVCLLDTGVNRAHPLLSTFLAAGDLHAVHEAWGVDDQVGHGTELAGLALYGDLTHALQGTARAMLRVSLESVKLLPPEGFPPNAPANLGLVTQQAVALPEIAAPRRPRVFCLALGQSDVSGPRASSWSAAIDQSAADASVDKIADRHRRLFVIAAGNVPDGLDEAAMEDWDSHEVEDPGQAWNALTVGGVTQKTRISERDRDHWRTAVGVDALSPYSKVSAAWARGVAPVKPEILLEAGNRAVDPADLSHWSGLDSLSLLTTGHAVTTAPLSISWATSAAAAQAAGMAAELMADDPDYWPETVRALLVHSAQWTSPMLAQFKALASKADRMRLARRVGYGRADLERARRSRAASLALLAQASVQPFVKDGSSVRMNAYHTYELPWPRAALAILAERDVRLRVTLSYFVDPNPSADAPLAPARYRSFGLRFDLRKRGESVSTFQKRINDLAETPDEDLDLVEPDAARLFGAKSVSAGSLHTDEWRCAAADLIDRDRLAVYPVGGWWKASRRPEICNRAARYSLVVTLDAGEADIDLYAEIEQLIAARIAAEASVNIAR</sequence>
<dbReference type="InterPro" id="IPR050131">
    <property type="entry name" value="Peptidase_S8_subtilisin-like"/>
</dbReference>
<proteinExistence type="inferred from homology"/>
<dbReference type="InterPro" id="IPR015500">
    <property type="entry name" value="Peptidase_S8_subtilisin-rel"/>
</dbReference>
<evidence type="ECO:0000256" key="3">
    <source>
        <dbReference type="ARBA" id="ARBA00022801"/>
    </source>
</evidence>
<dbReference type="GO" id="GO:0004252">
    <property type="term" value="F:serine-type endopeptidase activity"/>
    <property type="evidence" value="ECO:0007669"/>
    <property type="project" value="UniProtKB-UniRule"/>
</dbReference>
<evidence type="ECO:0000259" key="6">
    <source>
        <dbReference type="Pfam" id="PF00082"/>
    </source>
</evidence>
<comment type="similarity">
    <text evidence="1 5">Belongs to the peptidase S8 family.</text>
</comment>
<evidence type="ECO:0000256" key="5">
    <source>
        <dbReference type="PROSITE-ProRule" id="PRU01240"/>
    </source>
</evidence>